<dbReference type="Pfam" id="PF00565">
    <property type="entry name" value="SNase"/>
    <property type="match status" value="1"/>
</dbReference>
<dbReference type="PANTHER" id="PTHR12302">
    <property type="entry name" value="EBNA2 BINDING PROTEIN P100"/>
    <property type="match status" value="1"/>
</dbReference>
<evidence type="ECO:0000256" key="4">
    <source>
        <dbReference type="SAM" id="MobiDB-lite"/>
    </source>
</evidence>
<name>A0A552EJC9_MICAE</name>
<feature type="chain" id="PRO_5021955682" evidence="5">
    <location>
        <begin position="28"/>
        <end position="167"/>
    </location>
</feature>
<dbReference type="GO" id="GO:0004519">
    <property type="term" value="F:endonuclease activity"/>
    <property type="evidence" value="ECO:0007669"/>
    <property type="project" value="UniProtKB-KW"/>
</dbReference>
<dbReference type="SUPFAM" id="SSF50199">
    <property type="entry name" value="Staphylococcal nuclease"/>
    <property type="match status" value="1"/>
</dbReference>
<dbReference type="GO" id="GO:0016787">
    <property type="term" value="F:hydrolase activity"/>
    <property type="evidence" value="ECO:0007669"/>
    <property type="project" value="UniProtKB-KW"/>
</dbReference>
<evidence type="ECO:0000256" key="3">
    <source>
        <dbReference type="ARBA" id="ARBA00022801"/>
    </source>
</evidence>
<evidence type="ECO:0000259" key="6">
    <source>
        <dbReference type="PROSITE" id="PS50830"/>
    </source>
</evidence>
<dbReference type="PROSITE" id="PS50830">
    <property type="entry name" value="TNASE_3"/>
    <property type="match status" value="1"/>
</dbReference>
<evidence type="ECO:0000256" key="2">
    <source>
        <dbReference type="ARBA" id="ARBA00022759"/>
    </source>
</evidence>
<dbReference type="EMBL" id="SFBH01000099">
    <property type="protein sequence ID" value="TRU34577.1"/>
    <property type="molecule type" value="Genomic_DNA"/>
</dbReference>
<dbReference type="InterPro" id="IPR016071">
    <property type="entry name" value="Staphylococal_nuclease_OB-fold"/>
</dbReference>
<evidence type="ECO:0000313" key="7">
    <source>
        <dbReference type="EMBL" id="TRU34577.1"/>
    </source>
</evidence>
<comment type="caution">
    <text evidence="7">The sequence shown here is derived from an EMBL/GenBank/DDBJ whole genome shotgun (WGS) entry which is preliminary data.</text>
</comment>
<reference evidence="7 8" key="1">
    <citation type="submission" date="2019-01" db="EMBL/GenBank/DDBJ databases">
        <title>Coherence of Microcystis species and biogeography revealed through population genomics.</title>
        <authorList>
            <person name="Perez-Carrascal O.M."/>
            <person name="Terrat Y."/>
            <person name="Giani A."/>
            <person name="Fortin N."/>
            <person name="Tromas N."/>
            <person name="Shapiro B.J."/>
        </authorList>
    </citation>
    <scope>NUCLEOTIDE SEQUENCE [LARGE SCALE GENOMIC DNA]</scope>
    <source>
        <strain evidence="7">Ma_MB_F_20061100_S20D</strain>
    </source>
</reference>
<sequence>MKRLFLLAIALLLVFCQNLPSSTLANARTCTVVRGSVHDGDTIRVDCDGKQQRIRFACVDAPELQQENGIVSRDHLRSLLNRANNQVSIKAVDTDRFGRTVAEVYANGQLVQLQQVKDGMVWAYDRFKGNCPSWNEIERAFQETRSNRQGICGGNPMPPWEWRRRNR</sequence>
<dbReference type="Gene3D" id="2.40.50.90">
    <property type="match status" value="1"/>
</dbReference>
<organism evidence="7 8">
    <name type="scientific">Microcystis aeruginosa Ma_MB_F_20061100_S20D</name>
    <dbReference type="NCBI Taxonomy" id="2486253"/>
    <lineage>
        <taxon>Bacteria</taxon>
        <taxon>Bacillati</taxon>
        <taxon>Cyanobacteriota</taxon>
        <taxon>Cyanophyceae</taxon>
        <taxon>Oscillatoriophycideae</taxon>
        <taxon>Chroococcales</taxon>
        <taxon>Microcystaceae</taxon>
        <taxon>Microcystis</taxon>
    </lineage>
</organism>
<accession>A0A552EJC9</accession>
<evidence type="ECO:0000256" key="5">
    <source>
        <dbReference type="SAM" id="SignalP"/>
    </source>
</evidence>
<evidence type="ECO:0000256" key="1">
    <source>
        <dbReference type="ARBA" id="ARBA00022722"/>
    </source>
</evidence>
<keyword evidence="2" id="KW-0255">Endonuclease</keyword>
<proteinExistence type="predicted"/>
<dbReference type="Proteomes" id="UP000315113">
    <property type="component" value="Unassembled WGS sequence"/>
</dbReference>
<dbReference type="SMART" id="SM00318">
    <property type="entry name" value="SNc"/>
    <property type="match status" value="1"/>
</dbReference>
<evidence type="ECO:0000313" key="8">
    <source>
        <dbReference type="Proteomes" id="UP000315113"/>
    </source>
</evidence>
<feature type="domain" description="TNase-like" evidence="6">
    <location>
        <begin position="37"/>
        <end position="151"/>
    </location>
</feature>
<gene>
    <name evidence="7" type="ORF">EWV78_13245</name>
</gene>
<keyword evidence="5" id="KW-0732">Signal</keyword>
<keyword evidence="3" id="KW-0378">Hydrolase</keyword>
<feature type="signal peptide" evidence="5">
    <location>
        <begin position="1"/>
        <end position="27"/>
    </location>
</feature>
<dbReference type="AlphaFoldDB" id="A0A552EJC9"/>
<dbReference type="InterPro" id="IPR035437">
    <property type="entry name" value="SNase_OB-fold_sf"/>
</dbReference>
<protein>
    <submittedName>
        <fullName evidence="7">Thermonuclease family protein</fullName>
    </submittedName>
</protein>
<keyword evidence="1" id="KW-0540">Nuclease</keyword>
<feature type="region of interest" description="Disordered" evidence="4">
    <location>
        <begin position="147"/>
        <end position="167"/>
    </location>
</feature>
<dbReference type="PANTHER" id="PTHR12302:SF3">
    <property type="entry name" value="SERINE_THREONINE-PROTEIN KINASE 31"/>
    <property type="match status" value="1"/>
</dbReference>